<dbReference type="GO" id="GO:0046961">
    <property type="term" value="F:proton-transporting ATPase activity, rotational mechanism"/>
    <property type="evidence" value="ECO:0007669"/>
    <property type="project" value="InterPro"/>
</dbReference>
<evidence type="ECO:0000256" key="2">
    <source>
        <dbReference type="ARBA" id="ARBA00007296"/>
    </source>
</evidence>
<evidence type="ECO:0000256" key="5">
    <source>
        <dbReference type="ARBA" id="ARBA00022989"/>
    </source>
</evidence>
<dbReference type="InterPro" id="IPR000245">
    <property type="entry name" value="ATPase_proteolipid_csu"/>
</dbReference>
<feature type="domain" description="V-ATPase proteolipid subunit C-like" evidence="9">
    <location>
        <begin position="47"/>
        <end position="106"/>
    </location>
</feature>
<keyword evidence="3 8" id="KW-0813">Transport</keyword>
<dbReference type="GO" id="GO:0033179">
    <property type="term" value="C:proton-transporting V-type ATPase, V0 domain"/>
    <property type="evidence" value="ECO:0007669"/>
    <property type="project" value="InterPro"/>
</dbReference>
<protein>
    <submittedName>
        <fullName evidence="10">ATPase</fullName>
    </submittedName>
</protein>
<evidence type="ECO:0000313" key="11">
    <source>
        <dbReference type="Proteomes" id="UP000278475"/>
    </source>
</evidence>
<sequence length="110" mass="11005">MRTVTIALFALLFLIPALASSPAFAAEAHEGAATPSAGLTDKGLIALAASIAVAIPAIAAGIGISASGSAAISALAEKPETFFKAFLVVTLAEALAIYGLITAILLWLRL</sequence>
<feature type="transmembrane region" description="Helical" evidence="8">
    <location>
        <begin position="85"/>
        <end position="108"/>
    </location>
</feature>
<keyword evidence="4 8" id="KW-0812">Transmembrane</keyword>
<dbReference type="PRINTS" id="PR00122">
    <property type="entry name" value="VACATPASE"/>
</dbReference>
<proteinExistence type="inferred from homology"/>
<feature type="transmembrane region" description="Helical" evidence="8">
    <location>
        <begin position="44"/>
        <end position="64"/>
    </location>
</feature>
<keyword evidence="5 8" id="KW-1133">Transmembrane helix</keyword>
<dbReference type="InterPro" id="IPR035921">
    <property type="entry name" value="F/V-ATP_Csub_sf"/>
</dbReference>
<evidence type="ECO:0000256" key="4">
    <source>
        <dbReference type="ARBA" id="ARBA00022692"/>
    </source>
</evidence>
<comment type="caution">
    <text evidence="10">The sequence shown here is derived from an EMBL/GenBank/DDBJ whole genome shotgun (WGS) entry which is preliminary data.</text>
</comment>
<comment type="similarity">
    <text evidence="2 8">Belongs to the V-ATPase proteolipid subunit family.</text>
</comment>
<dbReference type="SUPFAM" id="SSF81333">
    <property type="entry name" value="F1F0 ATP synthase subunit C"/>
    <property type="match status" value="1"/>
</dbReference>
<evidence type="ECO:0000313" key="10">
    <source>
        <dbReference type="EMBL" id="RLE49707.1"/>
    </source>
</evidence>
<comment type="subcellular location">
    <subcellularLocation>
        <location evidence="1">Membrane</location>
        <topology evidence="1">Multi-pass membrane protein</topology>
    </subcellularLocation>
</comment>
<reference evidence="10 11" key="1">
    <citation type="submission" date="2018-06" db="EMBL/GenBank/DDBJ databases">
        <title>Extensive metabolic versatility and redundancy in microbially diverse, dynamic hydrothermal sediments.</title>
        <authorList>
            <person name="Dombrowski N."/>
            <person name="Teske A."/>
            <person name="Baker B.J."/>
        </authorList>
    </citation>
    <scope>NUCLEOTIDE SEQUENCE [LARGE SCALE GENOMIC DNA]</scope>
    <source>
        <strain evidence="10">B66_G16</strain>
    </source>
</reference>
<evidence type="ECO:0000256" key="6">
    <source>
        <dbReference type="ARBA" id="ARBA00023065"/>
    </source>
</evidence>
<evidence type="ECO:0000259" key="9">
    <source>
        <dbReference type="Pfam" id="PF00137"/>
    </source>
</evidence>
<evidence type="ECO:0000256" key="8">
    <source>
        <dbReference type="RuleBase" id="RU363060"/>
    </source>
</evidence>
<keyword evidence="7 8" id="KW-0472">Membrane</keyword>
<evidence type="ECO:0000256" key="1">
    <source>
        <dbReference type="ARBA" id="ARBA00004141"/>
    </source>
</evidence>
<dbReference type="Pfam" id="PF00137">
    <property type="entry name" value="ATP-synt_C"/>
    <property type="match status" value="1"/>
</dbReference>
<evidence type="ECO:0000256" key="7">
    <source>
        <dbReference type="ARBA" id="ARBA00023136"/>
    </source>
</evidence>
<accession>A0A497ER51</accession>
<gene>
    <name evidence="10" type="ORF">DRJ31_03915</name>
</gene>
<dbReference type="Gene3D" id="1.20.120.610">
    <property type="entry name" value="lithium bound rotor ring of v- atpase"/>
    <property type="match status" value="1"/>
</dbReference>
<name>A0A497ER51_9CREN</name>
<evidence type="ECO:0000256" key="3">
    <source>
        <dbReference type="ARBA" id="ARBA00022448"/>
    </source>
</evidence>
<dbReference type="Proteomes" id="UP000278475">
    <property type="component" value="Unassembled WGS sequence"/>
</dbReference>
<organism evidence="10 11">
    <name type="scientific">Thermoproteota archaeon</name>
    <dbReference type="NCBI Taxonomy" id="2056631"/>
    <lineage>
        <taxon>Archaea</taxon>
        <taxon>Thermoproteota</taxon>
    </lineage>
</organism>
<comment type="caution">
    <text evidence="8">Lacks conserved residue(s) required for the propagation of feature annotation.</text>
</comment>
<dbReference type="CDD" id="cd18120">
    <property type="entry name" value="ATP-synt_Vo_Ao_c"/>
    <property type="match status" value="1"/>
</dbReference>
<keyword evidence="6 8" id="KW-0406">Ion transport</keyword>
<dbReference type="InterPro" id="IPR002379">
    <property type="entry name" value="ATPase_proteolipid_c-like_dom"/>
</dbReference>
<dbReference type="AlphaFoldDB" id="A0A497ER51"/>
<dbReference type="EMBL" id="QMQV01000025">
    <property type="protein sequence ID" value="RLE49707.1"/>
    <property type="molecule type" value="Genomic_DNA"/>
</dbReference>